<feature type="compositionally biased region" description="Low complexity" evidence="4">
    <location>
        <begin position="134"/>
        <end position="163"/>
    </location>
</feature>
<evidence type="ECO:0000313" key="5">
    <source>
        <dbReference type="EMBL" id="KAK4270308.1"/>
    </source>
</evidence>
<dbReference type="Gene3D" id="2.130.10.10">
    <property type="entry name" value="YVTN repeat-like/Quinoprotein amine dehydrogenase"/>
    <property type="match status" value="1"/>
</dbReference>
<dbReference type="AlphaFoldDB" id="A0AAE1MQK5"/>
<evidence type="ECO:0000256" key="1">
    <source>
        <dbReference type="ARBA" id="ARBA00022574"/>
    </source>
</evidence>
<feature type="region of interest" description="Disordered" evidence="4">
    <location>
        <begin position="771"/>
        <end position="837"/>
    </location>
</feature>
<feature type="region of interest" description="Disordered" evidence="4">
    <location>
        <begin position="380"/>
        <end position="399"/>
    </location>
</feature>
<dbReference type="SUPFAM" id="SSF50978">
    <property type="entry name" value="WD40 repeat-like"/>
    <property type="match status" value="1"/>
</dbReference>
<evidence type="ECO:0000256" key="3">
    <source>
        <dbReference type="PROSITE-ProRule" id="PRU00221"/>
    </source>
</evidence>
<accession>A0AAE1MQK5</accession>
<dbReference type="PANTHER" id="PTHR14221:SF41">
    <property type="entry name" value="TRANSDUCIN_WD40 REPEAT-LIKE SUPERFAMILY PROTEIN"/>
    <property type="match status" value="1"/>
</dbReference>
<dbReference type="PRINTS" id="PR00320">
    <property type="entry name" value="GPROTEINBRPT"/>
</dbReference>
<evidence type="ECO:0000313" key="6">
    <source>
        <dbReference type="Proteomes" id="UP001293593"/>
    </source>
</evidence>
<feature type="repeat" description="WD" evidence="3">
    <location>
        <begin position="564"/>
        <end position="598"/>
    </location>
</feature>
<feature type="compositionally biased region" description="Basic residues" evidence="4">
    <location>
        <begin position="813"/>
        <end position="823"/>
    </location>
</feature>
<organism evidence="5 6">
    <name type="scientific">Acacia crassicarpa</name>
    <name type="common">northern wattle</name>
    <dbReference type="NCBI Taxonomy" id="499986"/>
    <lineage>
        <taxon>Eukaryota</taxon>
        <taxon>Viridiplantae</taxon>
        <taxon>Streptophyta</taxon>
        <taxon>Embryophyta</taxon>
        <taxon>Tracheophyta</taxon>
        <taxon>Spermatophyta</taxon>
        <taxon>Magnoliopsida</taxon>
        <taxon>eudicotyledons</taxon>
        <taxon>Gunneridae</taxon>
        <taxon>Pentapetalae</taxon>
        <taxon>rosids</taxon>
        <taxon>fabids</taxon>
        <taxon>Fabales</taxon>
        <taxon>Fabaceae</taxon>
        <taxon>Caesalpinioideae</taxon>
        <taxon>mimosoid clade</taxon>
        <taxon>Acacieae</taxon>
        <taxon>Acacia</taxon>
    </lineage>
</organism>
<feature type="region of interest" description="Disordered" evidence="4">
    <location>
        <begin position="218"/>
        <end position="260"/>
    </location>
</feature>
<reference evidence="5" key="1">
    <citation type="submission" date="2023-10" db="EMBL/GenBank/DDBJ databases">
        <title>Chromosome-level genome of the transformable northern wattle, Acacia crassicarpa.</title>
        <authorList>
            <person name="Massaro I."/>
            <person name="Sinha N.R."/>
            <person name="Poethig S."/>
            <person name="Leichty A.R."/>
        </authorList>
    </citation>
    <scope>NUCLEOTIDE SEQUENCE</scope>
    <source>
        <strain evidence="5">Acra3RX</strain>
        <tissue evidence="5">Leaf</tissue>
    </source>
</reference>
<dbReference type="InterPro" id="IPR015943">
    <property type="entry name" value="WD40/YVTN_repeat-like_dom_sf"/>
</dbReference>
<feature type="region of interest" description="Disordered" evidence="4">
    <location>
        <begin position="31"/>
        <end position="60"/>
    </location>
</feature>
<feature type="repeat" description="WD" evidence="3">
    <location>
        <begin position="710"/>
        <end position="731"/>
    </location>
</feature>
<evidence type="ECO:0000256" key="2">
    <source>
        <dbReference type="ARBA" id="ARBA00022737"/>
    </source>
</evidence>
<feature type="compositionally biased region" description="Polar residues" evidence="4">
    <location>
        <begin position="855"/>
        <end position="868"/>
    </location>
</feature>
<dbReference type="Pfam" id="PF00400">
    <property type="entry name" value="WD40"/>
    <property type="match status" value="4"/>
</dbReference>
<feature type="region of interest" description="Disordered" evidence="4">
    <location>
        <begin position="852"/>
        <end position="878"/>
    </location>
</feature>
<dbReference type="EMBL" id="JAWXYG010000006">
    <property type="protein sequence ID" value="KAK4270308.1"/>
    <property type="molecule type" value="Genomic_DNA"/>
</dbReference>
<feature type="compositionally biased region" description="Basic residues" evidence="4">
    <location>
        <begin position="775"/>
        <end position="784"/>
    </location>
</feature>
<dbReference type="InterPro" id="IPR040324">
    <property type="entry name" value="WDR44/Dgr2"/>
</dbReference>
<dbReference type="PANTHER" id="PTHR14221">
    <property type="entry name" value="WD REPEAT DOMAIN 44"/>
    <property type="match status" value="1"/>
</dbReference>
<dbReference type="InterPro" id="IPR036322">
    <property type="entry name" value="WD40_repeat_dom_sf"/>
</dbReference>
<feature type="region of interest" description="Disordered" evidence="4">
    <location>
        <begin position="131"/>
        <end position="182"/>
    </location>
</feature>
<feature type="compositionally biased region" description="Polar residues" evidence="4">
    <location>
        <begin position="825"/>
        <end position="837"/>
    </location>
</feature>
<name>A0AAE1MQK5_9FABA</name>
<sequence length="966" mass="107511">MQPRKSVTLNWDGLGDDDDLFFETRERMSSATPIDLEASSSDDDDDFEESRMSFSSNISTNKQSERVKPFPAAFDALSSDYDMWMAAPGSITERRKRLLLGMGLNENRDFLRITSMALDHAISKKFEIDQIDCSPSTPTTSTAKSSPTKSSSPPHSCSSPVSSNKEETKPRKSRKPSIIPFVLGRSRSEGDITSFSMPRCRKEEFIGKISKQRLTRTSSDMTICHGGGGSGPHQDESRVATSAKGKERRPSQRQGSKMTSVKSNWGLGAFFLIKNLDTGKEFIVNESREDGMWNRLSDLQTGKKLTMEEFERHVGYSPIVKELMSREQVTRSTSDSLAYERKLTTHHSYFSKSLRKSKRTGAALLKNIKGVASGFIGERERDETQLSNSEHKPATTMTKKEQWVRVRQSGKSIKELSALHLCQEFQAHEGCIWTIRFSNNGHYMASSGEDRVIHVWEVQEFEVTSMKTEEGSLTPIHPSLLGSPERNGKKGKHGSKRGSSSTVPDYVHIPETVFSFSEKPHCSFHGHSDDVLDLSWSRSQLLLSSSMDKTVRLWDMESRACLKVFTHSDYVTCVQFNPMDEDYFVSGCLDAKIRIWNIPERFVVDWIDTHEMVTAISYTPDAQAAFVGTHKGGCRVYRLEDGKISRMDTIELRRRKKSHLRKVTGFQFSPTNPSEVLVTSADSRIRIIEDSRVVHKFVGFRNANSQISGSFSPDGRYVISASEDSQVYVWKNEGHAKSRSMILTQSHEQFQCRDVSVAIPWTRTIKGDPPVGLAVHHHSKRQSKHSSSSCGSPLHHHVHNNNNKGTILPPLIPKKKNNHHHNHNLGSDTTSPSAISRTMSGINGAISFAHGGSKSRWSPFSRNKSGNNGDHHVTSEEDDAAAISRNNSGLGDSFSSCDSVSIGYGDSPSISASARSSSSSGSWSMQYDNGHANPSSHASAWGLVIVTAGYGGEIRCYQNFGLPRKV</sequence>
<dbReference type="PROSITE" id="PS00678">
    <property type="entry name" value="WD_REPEATS_1"/>
    <property type="match status" value="2"/>
</dbReference>
<feature type="repeat" description="WD" evidence="3">
    <location>
        <begin position="524"/>
        <end position="564"/>
    </location>
</feature>
<feature type="region of interest" description="Disordered" evidence="4">
    <location>
        <begin position="467"/>
        <end position="503"/>
    </location>
</feature>
<protein>
    <recommendedName>
        <fullName evidence="7">WD repeat-containing protein 44</fullName>
    </recommendedName>
</protein>
<dbReference type="PROSITE" id="PS50294">
    <property type="entry name" value="WD_REPEATS_REGION"/>
    <property type="match status" value="3"/>
</dbReference>
<keyword evidence="6" id="KW-1185">Reference proteome</keyword>
<feature type="repeat" description="WD" evidence="3">
    <location>
        <begin position="425"/>
        <end position="466"/>
    </location>
</feature>
<dbReference type="Proteomes" id="UP001293593">
    <property type="component" value="Unassembled WGS sequence"/>
</dbReference>
<feature type="compositionally biased region" description="Basic and acidic residues" evidence="4">
    <location>
        <begin position="233"/>
        <end position="250"/>
    </location>
</feature>
<dbReference type="InterPro" id="IPR001680">
    <property type="entry name" value="WD40_rpt"/>
</dbReference>
<evidence type="ECO:0000256" key="4">
    <source>
        <dbReference type="SAM" id="MobiDB-lite"/>
    </source>
</evidence>
<evidence type="ECO:0008006" key="7">
    <source>
        <dbReference type="Google" id="ProtNLM"/>
    </source>
</evidence>
<keyword evidence="1 3" id="KW-0853">WD repeat</keyword>
<comment type="caution">
    <text evidence="5">The sequence shown here is derived from an EMBL/GenBank/DDBJ whole genome shotgun (WGS) entry which is preliminary data.</text>
</comment>
<dbReference type="PROSITE" id="PS50082">
    <property type="entry name" value="WD_REPEATS_2"/>
    <property type="match status" value="4"/>
</dbReference>
<keyword evidence="2" id="KW-0677">Repeat</keyword>
<dbReference type="InterPro" id="IPR020472">
    <property type="entry name" value="WD40_PAC1"/>
</dbReference>
<proteinExistence type="predicted"/>
<gene>
    <name evidence="5" type="ORF">QN277_023358</name>
</gene>
<dbReference type="InterPro" id="IPR019775">
    <property type="entry name" value="WD40_repeat_CS"/>
</dbReference>
<dbReference type="SMART" id="SM00320">
    <property type="entry name" value="WD40"/>
    <property type="match status" value="6"/>
</dbReference>